<dbReference type="InterPro" id="IPR029058">
    <property type="entry name" value="AB_hydrolase_fold"/>
</dbReference>
<dbReference type="InterPro" id="IPR000801">
    <property type="entry name" value="Esterase-like"/>
</dbReference>
<dbReference type="AlphaFoldDB" id="A0A225E7A8"/>
<dbReference type="PANTHER" id="PTHR48098">
    <property type="entry name" value="ENTEROCHELIN ESTERASE-RELATED"/>
    <property type="match status" value="1"/>
</dbReference>
<protein>
    <recommendedName>
        <fullName evidence="4">Esterase</fullName>
    </recommendedName>
</protein>
<dbReference type="OrthoDB" id="9768282at2"/>
<dbReference type="RefSeq" id="WP_088253797.1">
    <property type="nucleotide sequence ID" value="NZ_NIDE01000003.1"/>
</dbReference>
<organism evidence="2 3">
    <name type="scientific">Fimbriiglobus ruber</name>
    <dbReference type="NCBI Taxonomy" id="1908690"/>
    <lineage>
        <taxon>Bacteria</taxon>
        <taxon>Pseudomonadati</taxon>
        <taxon>Planctomycetota</taxon>
        <taxon>Planctomycetia</taxon>
        <taxon>Gemmatales</taxon>
        <taxon>Gemmataceae</taxon>
        <taxon>Fimbriiglobus</taxon>
    </lineage>
</organism>
<accession>A0A225E7A8</accession>
<evidence type="ECO:0000313" key="2">
    <source>
        <dbReference type="EMBL" id="OWK44545.1"/>
    </source>
</evidence>
<gene>
    <name evidence="2" type="ORF">FRUB_02477</name>
</gene>
<feature type="signal peptide" evidence="1">
    <location>
        <begin position="1"/>
        <end position="20"/>
    </location>
</feature>
<dbReference type="InterPro" id="IPR050583">
    <property type="entry name" value="Mycobacterial_A85_antigen"/>
</dbReference>
<dbReference type="Pfam" id="PF00756">
    <property type="entry name" value="Esterase"/>
    <property type="match status" value="1"/>
</dbReference>
<dbReference type="Gene3D" id="3.40.50.1820">
    <property type="entry name" value="alpha/beta hydrolase"/>
    <property type="match status" value="1"/>
</dbReference>
<feature type="chain" id="PRO_5012262657" description="Esterase" evidence="1">
    <location>
        <begin position="21"/>
        <end position="493"/>
    </location>
</feature>
<dbReference type="Proteomes" id="UP000214646">
    <property type="component" value="Unassembled WGS sequence"/>
</dbReference>
<proteinExistence type="predicted"/>
<name>A0A225E7A8_9BACT</name>
<dbReference type="PANTHER" id="PTHR48098:SF3">
    <property type="entry name" value="IRON(III) ENTEROBACTIN ESTERASE"/>
    <property type="match status" value="1"/>
</dbReference>
<reference evidence="3" key="1">
    <citation type="submission" date="2017-06" db="EMBL/GenBank/DDBJ databases">
        <title>Genome analysis of Fimbriiglobus ruber SP5, the first member of the order Planctomycetales with confirmed chitinolytic capability.</title>
        <authorList>
            <person name="Ravin N.V."/>
            <person name="Rakitin A.L."/>
            <person name="Ivanova A.A."/>
            <person name="Beletsky A.V."/>
            <person name="Kulichevskaya I.S."/>
            <person name="Mardanov A.V."/>
            <person name="Dedysh S.N."/>
        </authorList>
    </citation>
    <scope>NUCLEOTIDE SEQUENCE [LARGE SCALE GENOMIC DNA]</scope>
    <source>
        <strain evidence="3">SP5</strain>
    </source>
</reference>
<dbReference type="SUPFAM" id="SSF53474">
    <property type="entry name" value="alpha/beta-Hydrolases"/>
    <property type="match status" value="1"/>
</dbReference>
<keyword evidence="1" id="KW-0732">Signal</keyword>
<dbReference type="EMBL" id="NIDE01000003">
    <property type="protein sequence ID" value="OWK44545.1"/>
    <property type="molecule type" value="Genomic_DNA"/>
</dbReference>
<sequence>MPRYVAALLALALFPFAAIAAPGIRFEVRLAPGNVPNPLASGRMLVAIAPADGQPGFTETDPPLLPLLGADATNMTADTVVGLDAKSATFPHVSLDDLPIGEYAVQAIFAFNRDINLPGAPGNRYCVPVKVKLDAKAGTVVRLTLDKMYDGKPPDDTKTHKYLSVPSKLLSAFHGRPMVYRAAVVLPPDFETAPAKKYALLVRIGGFGTRYTSAASIEPDARFVQVLLDGAGPYGDPYQVNSANNGPYGDALTREVLPLIEAQYRCLGTPKSRFTSGASTGGWVSFALQVFYPDYFNGCWSQCPDGVDFRAFELINIYKDDNAYVNRFGAERPSKRTHEGETVFTLRHECQIENVLGRGGRWELSGRDWCCWNATYGPRGPDGLPVPLWDGKTGKINKAIPPFWEKYDLRLVLEQNWKTLGPKVASGKIHVWVGESDDYFLNNAVHLLKESMEKQKEPPFDGQILIELRKGHESGGWTDKQMRDDMAVRAGVK</sequence>
<evidence type="ECO:0000256" key="1">
    <source>
        <dbReference type="SAM" id="SignalP"/>
    </source>
</evidence>
<keyword evidence="3" id="KW-1185">Reference proteome</keyword>
<evidence type="ECO:0000313" key="3">
    <source>
        <dbReference type="Proteomes" id="UP000214646"/>
    </source>
</evidence>
<comment type="caution">
    <text evidence="2">The sequence shown here is derived from an EMBL/GenBank/DDBJ whole genome shotgun (WGS) entry which is preliminary data.</text>
</comment>
<evidence type="ECO:0008006" key="4">
    <source>
        <dbReference type="Google" id="ProtNLM"/>
    </source>
</evidence>